<dbReference type="RefSeq" id="WP_190788120.1">
    <property type="nucleotide sequence ID" value="NZ_JACXLC010000001.1"/>
</dbReference>
<keyword evidence="2" id="KW-1185">Reference proteome</keyword>
<evidence type="ECO:0000313" key="2">
    <source>
        <dbReference type="Proteomes" id="UP000635384"/>
    </source>
</evidence>
<dbReference type="EMBL" id="JACXLC010000001">
    <property type="protein sequence ID" value="MBD2842677.1"/>
    <property type="molecule type" value="Genomic_DNA"/>
</dbReference>
<gene>
    <name evidence="1" type="ORF">IB285_10455</name>
</gene>
<accession>A0ABR8KTB1</accession>
<comment type="caution">
    <text evidence="1">The sequence shown here is derived from an EMBL/GenBank/DDBJ whole genome shotgun (WGS) entry which is preliminary data.</text>
</comment>
<proteinExistence type="predicted"/>
<sequence>MSAPTRTRIATEEFHRRLTICKRKALAKEWKRDVANHRARLWLAIAAAFDCDLPQREVECIWPAGAKSQLRAWEIADPDEYRAELARARDVAVRAWLTDRNDLAKLQRCWDLQGLAVALGCEATTVIEPIAPDPRLMKEAA</sequence>
<evidence type="ECO:0000313" key="1">
    <source>
        <dbReference type="EMBL" id="MBD2842677.1"/>
    </source>
</evidence>
<protein>
    <submittedName>
        <fullName evidence="1">Uncharacterized protein</fullName>
    </submittedName>
</protein>
<organism evidence="1 2">
    <name type="scientific">Erythrobacter rubeus</name>
    <dbReference type="NCBI Taxonomy" id="2760803"/>
    <lineage>
        <taxon>Bacteria</taxon>
        <taxon>Pseudomonadati</taxon>
        <taxon>Pseudomonadota</taxon>
        <taxon>Alphaproteobacteria</taxon>
        <taxon>Sphingomonadales</taxon>
        <taxon>Erythrobacteraceae</taxon>
        <taxon>Erythrobacter/Porphyrobacter group</taxon>
        <taxon>Erythrobacter</taxon>
    </lineage>
</organism>
<reference evidence="1 2" key="1">
    <citation type="submission" date="2020-09" db="EMBL/GenBank/DDBJ databases">
        <authorList>
            <person name="Yoon J.-W."/>
        </authorList>
    </citation>
    <scope>NUCLEOTIDE SEQUENCE [LARGE SCALE GENOMIC DNA]</scope>
    <source>
        <strain evidence="1 2">KMU-140</strain>
    </source>
</reference>
<dbReference type="Proteomes" id="UP000635384">
    <property type="component" value="Unassembled WGS sequence"/>
</dbReference>
<name>A0ABR8KTB1_9SPHN</name>